<dbReference type="InterPro" id="IPR011604">
    <property type="entry name" value="PDDEXK-like_dom_sf"/>
</dbReference>
<comment type="caution">
    <text evidence="3">The sequence shown here is derived from an EMBL/GenBank/DDBJ whole genome shotgun (WGS) entry which is preliminary data.</text>
</comment>
<dbReference type="EMBL" id="APRJ01000011">
    <property type="protein sequence ID" value="ENW86925.1"/>
    <property type="molecule type" value="Genomic_DNA"/>
</dbReference>
<dbReference type="PANTHER" id="PTHR46609">
    <property type="entry name" value="EXONUCLEASE, PHAGE-TYPE/RECB, C-TERMINAL DOMAIN-CONTAINING PROTEIN"/>
    <property type="match status" value="1"/>
</dbReference>
<evidence type="ECO:0000313" key="3">
    <source>
        <dbReference type="EMBL" id="ENW86925.1"/>
    </source>
</evidence>
<organism evidence="3 4">
    <name type="scientific">Acinetobacter pseudolwoffii</name>
    <dbReference type="NCBI Taxonomy" id="2053287"/>
    <lineage>
        <taxon>Bacteria</taxon>
        <taxon>Pseudomonadati</taxon>
        <taxon>Pseudomonadota</taxon>
        <taxon>Gammaproteobacteria</taxon>
        <taxon>Moraxellales</taxon>
        <taxon>Moraxellaceae</taxon>
        <taxon>Acinetobacter</taxon>
    </lineage>
</organism>
<evidence type="ECO:0000313" key="4">
    <source>
        <dbReference type="Proteomes" id="UP000023774"/>
    </source>
</evidence>
<feature type="compositionally biased region" description="Polar residues" evidence="1">
    <location>
        <begin position="58"/>
        <end position="68"/>
    </location>
</feature>
<dbReference type="InterPro" id="IPR017482">
    <property type="entry name" value="Lambda-type_endonuclease"/>
</dbReference>
<gene>
    <name evidence="3" type="ORF">F906_01998</name>
</gene>
<proteinExistence type="predicted"/>
<dbReference type="InterPro" id="IPR011335">
    <property type="entry name" value="Restrct_endonuc-II-like"/>
</dbReference>
<reference evidence="3 4" key="1">
    <citation type="submission" date="2013-02" db="EMBL/GenBank/DDBJ databases">
        <title>The Genome Sequence of Acinetobacter sp. NIPH 713.</title>
        <authorList>
            <consortium name="The Broad Institute Genome Sequencing Platform"/>
            <consortium name="The Broad Institute Genome Sequencing Center for Infectious Disease"/>
            <person name="Cerqueira G."/>
            <person name="Feldgarden M."/>
            <person name="Courvalin P."/>
            <person name="Perichon B."/>
            <person name="Grillot-Courvalin C."/>
            <person name="Clermont D."/>
            <person name="Rocha E."/>
            <person name="Yoon E.-J."/>
            <person name="Nemec A."/>
            <person name="Walker B."/>
            <person name="Young S.K."/>
            <person name="Zeng Q."/>
            <person name="Gargeya S."/>
            <person name="Fitzgerald M."/>
            <person name="Haas B."/>
            <person name="Abouelleil A."/>
            <person name="Alvarado L."/>
            <person name="Arachchi H.M."/>
            <person name="Berlin A.M."/>
            <person name="Chapman S.B."/>
            <person name="Dewar J."/>
            <person name="Goldberg J."/>
            <person name="Griggs A."/>
            <person name="Gujja S."/>
            <person name="Hansen M."/>
            <person name="Howarth C."/>
            <person name="Imamovic A."/>
            <person name="Larimer J."/>
            <person name="McCowan C."/>
            <person name="Murphy C."/>
            <person name="Neiman D."/>
            <person name="Pearson M."/>
            <person name="Priest M."/>
            <person name="Roberts A."/>
            <person name="Saif S."/>
            <person name="Shea T."/>
            <person name="Sisk P."/>
            <person name="Sykes S."/>
            <person name="Wortman J."/>
            <person name="Nusbaum C."/>
            <person name="Birren B."/>
        </authorList>
    </citation>
    <scope>NUCLEOTIDE SEQUENCE [LARGE SCALE GENOMIC DNA]</scope>
    <source>
        <strain evidence="3 4">NIPH 713</strain>
    </source>
</reference>
<sequence>MVKGHADDPSPVKTPFATSPDVAFFMPKIFTDLSIYKDKSMNQIAPINPPQRPHFPISNESNESNTAAKRTVTAKRLANTKNMDYQEWLEVRKQGIGSSDAATACGLNPYMSMLELWMIKTGRTQQNVDDDSSGVAPLYWGKQLEPLVAEYYSLHTNNKVRRVNAVLQHPDPDKAFMLANLDYAVVGSDEVQILECKTAGEHGARLWRDGVPLYVLCQVQHQLAVTGKQAAHVCVLICGHETKIFKVSRSESVIQHIIQAEHYFWECVETDTPPSVDASESAAKAIQQLYPAHIPLSVEDLSQNENANLMFDQLIKMKEEIQHKQERFDQLKHHIQMLMKDAERAVFSRGSVVWKKAKDSISLNTKALLQHQPELIELYPLQKQGSRRFYIYTD</sequence>
<evidence type="ECO:0000259" key="2">
    <source>
        <dbReference type="Pfam" id="PF09588"/>
    </source>
</evidence>
<dbReference type="NCBIfam" id="TIGR03033">
    <property type="entry name" value="phage_rel_nuc"/>
    <property type="match status" value="1"/>
</dbReference>
<evidence type="ECO:0000256" key="1">
    <source>
        <dbReference type="SAM" id="MobiDB-lite"/>
    </source>
</evidence>
<dbReference type="Gene3D" id="3.90.320.10">
    <property type="match status" value="1"/>
</dbReference>
<feature type="domain" description="YqaJ viral recombinase" evidence="2">
    <location>
        <begin position="87"/>
        <end position="229"/>
    </location>
</feature>
<accession>N9M1I6</accession>
<dbReference type="PANTHER" id="PTHR46609:SF6">
    <property type="entry name" value="EXONUCLEASE, PHAGE-TYPE_RECB, C-TERMINAL DOMAIN-CONTAINING PROTEIN-RELATED"/>
    <property type="match status" value="1"/>
</dbReference>
<name>N9M1I6_9GAMM</name>
<dbReference type="Proteomes" id="UP000023774">
    <property type="component" value="Unassembled WGS sequence"/>
</dbReference>
<dbReference type="InterPro" id="IPR019080">
    <property type="entry name" value="YqaJ_viral_recombinase"/>
</dbReference>
<keyword evidence="4" id="KW-1185">Reference proteome</keyword>
<dbReference type="Pfam" id="PF09588">
    <property type="entry name" value="YqaJ"/>
    <property type="match status" value="1"/>
</dbReference>
<protein>
    <recommendedName>
        <fullName evidence="2">YqaJ viral recombinase domain-containing protein</fullName>
    </recommendedName>
</protein>
<dbReference type="SUPFAM" id="SSF52980">
    <property type="entry name" value="Restriction endonuclease-like"/>
    <property type="match status" value="1"/>
</dbReference>
<dbReference type="InterPro" id="IPR051703">
    <property type="entry name" value="NF-kappa-B_Signaling_Reg"/>
</dbReference>
<dbReference type="PATRIC" id="fig|1217709.3.peg.1920"/>
<feature type="region of interest" description="Disordered" evidence="1">
    <location>
        <begin position="47"/>
        <end position="68"/>
    </location>
</feature>
<dbReference type="HOGENOM" id="CLU_049574_0_0_6"/>
<dbReference type="AlphaFoldDB" id="N9M1I6"/>